<feature type="transmembrane region" description="Helical" evidence="1">
    <location>
        <begin position="15"/>
        <end position="33"/>
    </location>
</feature>
<feature type="non-terminal residue" evidence="2">
    <location>
        <position position="1"/>
    </location>
</feature>
<keyword evidence="1" id="KW-1133">Transmembrane helix</keyword>
<dbReference type="AlphaFoldDB" id="A0A0L0FIP6"/>
<accession>A0A0L0FIP6</accession>
<evidence type="ECO:0000256" key="1">
    <source>
        <dbReference type="SAM" id="Phobius"/>
    </source>
</evidence>
<organism evidence="2 3">
    <name type="scientific">Sphaeroforma arctica JP610</name>
    <dbReference type="NCBI Taxonomy" id="667725"/>
    <lineage>
        <taxon>Eukaryota</taxon>
        <taxon>Ichthyosporea</taxon>
        <taxon>Ichthyophonida</taxon>
        <taxon>Sphaeroforma</taxon>
    </lineage>
</organism>
<keyword evidence="3" id="KW-1185">Reference proteome</keyword>
<proteinExistence type="predicted"/>
<gene>
    <name evidence="2" type="ORF">SARC_10863</name>
</gene>
<keyword evidence="1" id="KW-0812">Transmembrane</keyword>
<evidence type="ECO:0000313" key="3">
    <source>
        <dbReference type="Proteomes" id="UP000054560"/>
    </source>
</evidence>
<dbReference type="GeneID" id="25911367"/>
<dbReference type="RefSeq" id="XP_014150546.1">
    <property type="nucleotide sequence ID" value="XM_014295071.1"/>
</dbReference>
<evidence type="ECO:0000313" key="2">
    <source>
        <dbReference type="EMBL" id="KNC76644.1"/>
    </source>
</evidence>
<sequence length="114" mass="13508">FTMSFMLNAWRTQPVIFMSFVFTGFGLLSFYAGPIRYKKGYDYTPPLSYPGEYYVFCSIDFDMFQTSFFNLSDRYQSPLKCMRYWDDRLGVPVQIEMLMVYGKCIQESSNVRFA</sequence>
<reference evidence="2 3" key="1">
    <citation type="submission" date="2011-02" db="EMBL/GenBank/DDBJ databases">
        <title>The Genome Sequence of Sphaeroforma arctica JP610.</title>
        <authorList>
            <consortium name="The Broad Institute Genome Sequencing Platform"/>
            <person name="Russ C."/>
            <person name="Cuomo C."/>
            <person name="Young S.K."/>
            <person name="Zeng Q."/>
            <person name="Gargeya S."/>
            <person name="Alvarado L."/>
            <person name="Berlin A."/>
            <person name="Chapman S.B."/>
            <person name="Chen Z."/>
            <person name="Freedman E."/>
            <person name="Gellesch M."/>
            <person name="Goldberg J."/>
            <person name="Griggs A."/>
            <person name="Gujja S."/>
            <person name="Heilman E."/>
            <person name="Heiman D."/>
            <person name="Howarth C."/>
            <person name="Mehta T."/>
            <person name="Neiman D."/>
            <person name="Pearson M."/>
            <person name="Roberts A."/>
            <person name="Saif S."/>
            <person name="Shea T."/>
            <person name="Shenoy N."/>
            <person name="Sisk P."/>
            <person name="Stolte C."/>
            <person name="Sykes S."/>
            <person name="White J."/>
            <person name="Yandava C."/>
            <person name="Burger G."/>
            <person name="Gray M.W."/>
            <person name="Holland P.W.H."/>
            <person name="King N."/>
            <person name="Lang F.B.F."/>
            <person name="Roger A.J."/>
            <person name="Ruiz-Trillo I."/>
            <person name="Haas B."/>
            <person name="Nusbaum C."/>
            <person name="Birren B."/>
        </authorList>
    </citation>
    <scope>NUCLEOTIDE SEQUENCE [LARGE SCALE GENOMIC DNA]</scope>
    <source>
        <strain evidence="2 3">JP610</strain>
    </source>
</reference>
<keyword evidence="1" id="KW-0472">Membrane</keyword>
<name>A0A0L0FIP6_9EUKA</name>
<dbReference type="EMBL" id="KQ243014">
    <property type="protein sequence ID" value="KNC76644.1"/>
    <property type="molecule type" value="Genomic_DNA"/>
</dbReference>
<protein>
    <submittedName>
        <fullName evidence="2">Uncharacterized protein</fullName>
    </submittedName>
</protein>
<dbReference type="Proteomes" id="UP000054560">
    <property type="component" value="Unassembled WGS sequence"/>
</dbReference>
<dbReference type="CDD" id="cd22902">
    <property type="entry name" value="NDUFA3"/>
    <property type="match status" value="1"/>
</dbReference>